<reference evidence="16 17" key="1">
    <citation type="journal article" date="2011" name="J. Bacteriol.">
        <title>Genome sequence of Haloplasma contractile, an unusual contractile bacterium from a deep-sea anoxic brine lake.</title>
        <authorList>
            <person name="Antunes A."/>
            <person name="Alam I."/>
            <person name="El Dorry H."/>
            <person name="Siam R."/>
            <person name="Robertson A."/>
            <person name="Bajic V.B."/>
            <person name="Stingl U."/>
        </authorList>
    </citation>
    <scope>NUCLEOTIDE SEQUENCE [LARGE SCALE GENOMIC DNA]</scope>
    <source>
        <strain evidence="16 17">SSD-17B</strain>
    </source>
</reference>
<dbReference type="GO" id="GO:0006450">
    <property type="term" value="P:regulation of translational fidelity"/>
    <property type="evidence" value="ECO:0007669"/>
    <property type="project" value="TreeGrafter"/>
</dbReference>
<feature type="binding site" evidence="14">
    <location>
        <position position="37"/>
    </location>
    <ligand>
        <name>L-threonine</name>
        <dbReference type="ChEBI" id="CHEBI:57926"/>
    </ligand>
</feature>
<dbReference type="Proteomes" id="UP000005707">
    <property type="component" value="Unassembled WGS sequence"/>
</dbReference>
<proteinExistence type="inferred from homology"/>
<comment type="function">
    <text evidence="13">Required for the formation of a threonylcarbamoyl group on adenosine at position 37 (t(6)A37) in tRNAs that read codons beginning with adenine.</text>
</comment>
<feature type="binding site" evidence="14">
    <location>
        <position position="182"/>
    </location>
    <ligand>
        <name>L-threonine</name>
        <dbReference type="ChEBI" id="CHEBI:57926"/>
    </ligand>
</feature>
<evidence type="ECO:0000256" key="4">
    <source>
        <dbReference type="ARBA" id="ARBA00015492"/>
    </source>
</evidence>
<evidence type="ECO:0000256" key="10">
    <source>
        <dbReference type="ARBA" id="ARBA00022840"/>
    </source>
</evidence>
<keyword evidence="10 13" id="KW-0067">ATP-binding</keyword>
<dbReference type="GO" id="GO:0061710">
    <property type="term" value="F:L-threonylcarbamoyladenylate synthase"/>
    <property type="evidence" value="ECO:0007669"/>
    <property type="project" value="UniProtKB-EC"/>
</dbReference>
<feature type="binding site" evidence="14">
    <location>
        <position position="122"/>
    </location>
    <ligand>
        <name>L-threonine</name>
        <dbReference type="ChEBI" id="CHEBI:57926"/>
    </ligand>
</feature>
<dbReference type="NCBIfam" id="TIGR00057">
    <property type="entry name" value="L-threonylcarbamoyladenylate synthase"/>
    <property type="match status" value="1"/>
</dbReference>
<dbReference type="GO" id="GO:0005737">
    <property type="term" value="C:cytoplasm"/>
    <property type="evidence" value="ECO:0007669"/>
    <property type="project" value="UniProtKB-SubCell"/>
</dbReference>
<dbReference type="GO" id="GO:0000049">
    <property type="term" value="F:tRNA binding"/>
    <property type="evidence" value="ECO:0007669"/>
    <property type="project" value="TreeGrafter"/>
</dbReference>
<dbReference type="AlphaFoldDB" id="F7PVE4"/>
<dbReference type="InterPro" id="IPR017945">
    <property type="entry name" value="DHBP_synth_RibB-like_a/b_dom"/>
</dbReference>
<evidence type="ECO:0000256" key="6">
    <source>
        <dbReference type="ARBA" id="ARBA00022679"/>
    </source>
</evidence>
<dbReference type="GO" id="GO:0016746">
    <property type="term" value="F:acyltransferase activity"/>
    <property type="evidence" value="ECO:0007669"/>
    <property type="project" value="UniProtKB-KW"/>
</dbReference>
<dbReference type="PANTHER" id="PTHR17490">
    <property type="entry name" value="SUA5"/>
    <property type="match status" value="1"/>
</dbReference>
<feature type="binding site" evidence="14">
    <location>
        <position position="196"/>
    </location>
    <ligand>
        <name>ATP</name>
        <dbReference type="ChEBI" id="CHEBI:30616"/>
    </ligand>
</feature>
<comment type="caution">
    <text evidence="16">The sequence shown here is derived from an EMBL/GenBank/DDBJ whole genome shotgun (WGS) entry which is preliminary data.</text>
</comment>
<evidence type="ECO:0000256" key="5">
    <source>
        <dbReference type="ARBA" id="ARBA00022490"/>
    </source>
</evidence>
<feature type="domain" description="YrdC-like" evidence="15">
    <location>
        <begin position="15"/>
        <end position="200"/>
    </location>
</feature>
<dbReference type="Pfam" id="PF03481">
    <property type="entry name" value="Sua5_C"/>
    <property type="match status" value="1"/>
</dbReference>
<dbReference type="InterPro" id="IPR010923">
    <property type="entry name" value="T(6)A37_SUA5"/>
</dbReference>
<dbReference type="FunFam" id="3.90.870.10:FF:000009">
    <property type="entry name" value="Threonylcarbamoyl-AMP synthase, putative"/>
    <property type="match status" value="1"/>
</dbReference>
<evidence type="ECO:0000256" key="7">
    <source>
        <dbReference type="ARBA" id="ARBA00022694"/>
    </source>
</evidence>
<evidence type="ECO:0000256" key="1">
    <source>
        <dbReference type="ARBA" id="ARBA00004496"/>
    </source>
</evidence>
<evidence type="ECO:0000256" key="2">
    <source>
        <dbReference type="ARBA" id="ARBA00007663"/>
    </source>
</evidence>
<dbReference type="GO" id="GO:0003725">
    <property type="term" value="F:double-stranded RNA binding"/>
    <property type="evidence" value="ECO:0007669"/>
    <property type="project" value="UniProtKB-UniRule"/>
</dbReference>
<dbReference type="Gene3D" id="3.40.50.11030">
    <property type="entry name" value="Threonylcarbamoyl-AMP synthase, C-terminal domain"/>
    <property type="match status" value="1"/>
</dbReference>
<dbReference type="EC" id="2.7.7.87" evidence="3 13"/>
<dbReference type="PANTHER" id="PTHR17490:SF16">
    <property type="entry name" value="THREONYLCARBAMOYL-AMP SYNTHASE"/>
    <property type="match status" value="1"/>
</dbReference>
<evidence type="ECO:0000256" key="8">
    <source>
        <dbReference type="ARBA" id="ARBA00022695"/>
    </source>
</evidence>
<accession>F7PVE4</accession>
<dbReference type="InterPro" id="IPR006070">
    <property type="entry name" value="Sua5-like_dom"/>
</dbReference>
<comment type="similarity">
    <text evidence="2 13">Belongs to the SUA5 family.</text>
</comment>
<evidence type="ECO:0000256" key="14">
    <source>
        <dbReference type="PIRSR" id="PIRSR004930-1"/>
    </source>
</evidence>
<gene>
    <name evidence="16" type="ORF">HLPCO_001231</name>
</gene>
<feature type="binding site" evidence="14">
    <location>
        <position position="69"/>
    </location>
    <ligand>
        <name>L-threonine</name>
        <dbReference type="ChEBI" id="CHEBI:57926"/>
    </ligand>
</feature>
<dbReference type="FunFam" id="3.40.50.11030:FF:000001">
    <property type="entry name" value="Threonylcarbamoyl-AMP synthase"/>
    <property type="match status" value="1"/>
</dbReference>
<dbReference type="InterPro" id="IPR038385">
    <property type="entry name" value="Sua5/YwlC_C"/>
</dbReference>
<dbReference type="GO" id="GO:0008033">
    <property type="term" value="P:tRNA processing"/>
    <property type="evidence" value="ECO:0007669"/>
    <property type="project" value="UniProtKB-KW"/>
</dbReference>
<protein>
    <recommendedName>
        <fullName evidence="4 13">Threonylcarbamoyl-AMP synthase</fullName>
        <shortName evidence="13">TC-AMP synthase</shortName>
        <ecNumber evidence="3 13">2.7.7.87</ecNumber>
    </recommendedName>
    <alternativeName>
        <fullName evidence="11 13">L-threonylcarbamoyladenylate synthase</fullName>
    </alternativeName>
</protein>
<dbReference type="Pfam" id="PF01300">
    <property type="entry name" value="Sua5_yciO_yrdC"/>
    <property type="match status" value="1"/>
</dbReference>
<feature type="binding site" evidence="14">
    <location>
        <position position="238"/>
    </location>
    <ligand>
        <name>ATP</name>
        <dbReference type="ChEBI" id="CHEBI:30616"/>
    </ligand>
</feature>
<dbReference type="InParanoid" id="F7PVE4"/>
<evidence type="ECO:0000256" key="9">
    <source>
        <dbReference type="ARBA" id="ARBA00022741"/>
    </source>
</evidence>
<dbReference type="STRING" id="1033810.HLPCO_001231"/>
<organism evidence="16 17">
    <name type="scientific">Haloplasma contractile SSD-17B</name>
    <dbReference type="NCBI Taxonomy" id="1033810"/>
    <lineage>
        <taxon>Bacteria</taxon>
        <taxon>Bacillati</taxon>
        <taxon>Mycoplasmatota</taxon>
        <taxon>Mollicutes</taxon>
        <taxon>Haloplasmatales</taxon>
        <taxon>Haloplasmataceae</taxon>
        <taxon>Haloplasma</taxon>
    </lineage>
</organism>
<dbReference type="FunCoup" id="F7PVE4">
    <property type="interactions" value="339"/>
</dbReference>
<keyword evidence="7 13" id="KW-0819">tRNA processing</keyword>
<evidence type="ECO:0000256" key="13">
    <source>
        <dbReference type="PIRNR" id="PIRNR004930"/>
    </source>
</evidence>
<comment type="catalytic activity">
    <reaction evidence="12 13">
        <text>L-threonine + hydrogencarbonate + ATP = L-threonylcarbamoyladenylate + diphosphate + H2O</text>
        <dbReference type="Rhea" id="RHEA:36407"/>
        <dbReference type="ChEBI" id="CHEBI:15377"/>
        <dbReference type="ChEBI" id="CHEBI:17544"/>
        <dbReference type="ChEBI" id="CHEBI:30616"/>
        <dbReference type="ChEBI" id="CHEBI:33019"/>
        <dbReference type="ChEBI" id="CHEBI:57926"/>
        <dbReference type="ChEBI" id="CHEBI:73682"/>
        <dbReference type="EC" id="2.7.7.87"/>
    </reaction>
</comment>
<evidence type="ECO:0000256" key="12">
    <source>
        <dbReference type="ARBA" id="ARBA00048366"/>
    </source>
</evidence>
<dbReference type="GO" id="GO:0005524">
    <property type="term" value="F:ATP binding"/>
    <property type="evidence" value="ECO:0007669"/>
    <property type="project" value="UniProtKB-UniRule"/>
</dbReference>
<name>F7PVE4_9MOLU</name>
<sequence length="350" mass="38270">METKVVILDELNIDYTSLRGPGQAIRDGGLVVFPTETVYGLGADALNNEAVAKIFKAKGRPQDNPLIVHVGSREIGPYVKDVPEIATLLMNRFWPGALTLIFNKSELIPDITCAGLDTVGIRMPSNPIALDLIRVSNTPIAAPSANISGRPSPTDVSRCIQDLSGRVDYIIGGKRSDVGLESTILDCTQNPPCVLRPGGVSIEDLKEIDERIYIDPAIMTRPHESFKPKAPGMKYRHYAPKAPVKIVQLHSLASTINRINELTEQYEDDGIKVGIMATDETKEQYQATSVISLGSREDLSSVAKNLFEALRILDDLGVDLILSESFIEKGFGLAIMNRLRKAASYDIIDQ</sequence>
<keyword evidence="9 13" id="KW-0547">Nucleotide-binding</keyword>
<dbReference type="OrthoDB" id="9814580at2"/>
<keyword evidence="16" id="KW-0012">Acyltransferase</keyword>
<dbReference type="InterPro" id="IPR005145">
    <property type="entry name" value="Sua5_C"/>
</dbReference>
<reference evidence="16 17" key="2">
    <citation type="journal article" date="2013" name="PLoS ONE">
        <title>INDIGO - INtegrated Data Warehouse of MIcrobial GenOmes with Examples from the Red Sea Extremophiles.</title>
        <authorList>
            <person name="Alam I."/>
            <person name="Antunes A."/>
            <person name="Kamau A.A."/>
            <person name="Ba Alawi W."/>
            <person name="Kalkatawi M."/>
            <person name="Stingl U."/>
            <person name="Bajic V.B."/>
        </authorList>
    </citation>
    <scope>NUCLEOTIDE SEQUENCE [LARGE SCALE GENOMIC DNA]</scope>
    <source>
        <strain evidence="16 17">SSD-17B</strain>
    </source>
</reference>
<dbReference type="Gene3D" id="3.90.870.10">
    <property type="entry name" value="DHBP synthase"/>
    <property type="match status" value="1"/>
</dbReference>
<feature type="binding site" evidence="14">
    <location>
        <position position="152"/>
    </location>
    <ligand>
        <name>ATP</name>
        <dbReference type="ChEBI" id="CHEBI:30616"/>
    </ligand>
</feature>
<dbReference type="eggNOG" id="COG0009">
    <property type="taxonomic scope" value="Bacteria"/>
</dbReference>
<dbReference type="SUPFAM" id="SSF55821">
    <property type="entry name" value="YrdC/RibB"/>
    <property type="match status" value="1"/>
</dbReference>
<feature type="binding site" evidence="14">
    <location>
        <position position="142"/>
    </location>
    <ligand>
        <name>L-threonine</name>
        <dbReference type="ChEBI" id="CHEBI:57926"/>
    </ligand>
</feature>
<feature type="binding site" evidence="14">
    <location>
        <position position="60"/>
    </location>
    <ligand>
        <name>ATP</name>
        <dbReference type="ChEBI" id="CHEBI:30616"/>
    </ligand>
</feature>
<evidence type="ECO:0000256" key="3">
    <source>
        <dbReference type="ARBA" id="ARBA00012584"/>
    </source>
</evidence>
<feature type="binding site" evidence="14">
    <location>
        <position position="118"/>
    </location>
    <ligand>
        <name>ATP</name>
        <dbReference type="ChEBI" id="CHEBI:30616"/>
    </ligand>
</feature>
<dbReference type="InterPro" id="IPR050156">
    <property type="entry name" value="TC-AMP_synthase_SUA5"/>
</dbReference>
<dbReference type="RefSeq" id="WP_008825696.1">
    <property type="nucleotide sequence ID" value="NZ_AFNU02000003.1"/>
</dbReference>
<keyword evidence="6 13" id="KW-0808">Transferase</keyword>
<keyword evidence="8 13" id="KW-0548">Nucleotidyltransferase</keyword>
<feature type="binding site" evidence="14">
    <location>
        <position position="64"/>
    </location>
    <ligand>
        <name>ATP</name>
        <dbReference type="ChEBI" id="CHEBI:30616"/>
    </ligand>
</feature>
<dbReference type="PIRSF" id="PIRSF004930">
    <property type="entry name" value="Tln_factor_SUA5"/>
    <property type="match status" value="1"/>
</dbReference>
<keyword evidence="5 13" id="KW-0963">Cytoplasm</keyword>
<dbReference type="EMBL" id="AFNU02000003">
    <property type="protein sequence ID" value="ERJ12891.1"/>
    <property type="molecule type" value="Genomic_DNA"/>
</dbReference>
<evidence type="ECO:0000256" key="11">
    <source>
        <dbReference type="ARBA" id="ARBA00029774"/>
    </source>
</evidence>
<dbReference type="PROSITE" id="PS51163">
    <property type="entry name" value="YRDC"/>
    <property type="match status" value="1"/>
</dbReference>
<comment type="subcellular location">
    <subcellularLocation>
        <location evidence="1 13">Cytoplasm</location>
    </subcellularLocation>
</comment>
<feature type="binding site" evidence="14">
    <location>
        <position position="144"/>
    </location>
    <ligand>
        <name>ATP</name>
        <dbReference type="ChEBI" id="CHEBI:30616"/>
    </ligand>
</feature>
<evidence type="ECO:0000259" key="15">
    <source>
        <dbReference type="PROSITE" id="PS51163"/>
    </source>
</evidence>
<evidence type="ECO:0000313" key="16">
    <source>
        <dbReference type="EMBL" id="ERJ12891.1"/>
    </source>
</evidence>
<evidence type="ECO:0000313" key="17">
    <source>
        <dbReference type="Proteomes" id="UP000005707"/>
    </source>
</evidence>
<keyword evidence="17" id="KW-1185">Reference proteome</keyword>